<sequence>MRLVRTLVSDADSERVVAILDEENIDYVVTPEASAREDLLVVEFPVPEQALEVVFDRFEDAGVRADSYTVVTEAKAALSENMDDIEERFVVGEEEDSSIAAEELRSQALTLLPDAFTYYLLTCLSAVVATAGLLLDAPALVVGSMVIAPLVGSALTASVGTVLASREMILDGFKTQVYGLGVAVLGAITFGFILRSGLFLPPSLRPATTAQIAQRISPGLLSLTIGVCAGAAGAVGISTGISAALVGVMIAAALIPAAAAVGIGVVWTAPTIAFGAFVLLVVNVASIHVSSVAVFWYLGYRPDQWVPDDLRANASLRRFGPSLAVGGVLLVSVVLVGGLVSTHVTFEQSANAAVEETLAQEQYEDLELVRVQSAFNPGPLSGQPQEVTVTVRGPVGQTFPEVSDRIRDRLIAETDREPVVRVEFVTSQRSPPEHS</sequence>
<reference evidence="2 3" key="1">
    <citation type="journal article" date="2019" name="Int. J. Syst. Evol. Microbiol.">
        <title>The Global Catalogue of Microorganisms (GCM) 10K type strain sequencing project: providing services to taxonomists for standard genome sequencing and annotation.</title>
        <authorList>
            <consortium name="The Broad Institute Genomics Platform"/>
            <consortium name="The Broad Institute Genome Sequencing Center for Infectious Disease"/>
            <person name="Wu L."/>
            <person name="Ma J."/>
        </authorList>
    </citation>
    <scope>NUCLEOTIDE SEQUENCE [LARGE SCALE GENOMIC DNA]</scope>
    <source>
        <strain evidence="2 3">CGMCC 1.12237</strain>
    </source>
</reference>
<proteinExistence type="predicted"/>
<evidence type="ECO:0000313" key="2">
    <source>
        <dbReference type="EMBL" id="MFC5367626.1"/>
    </source>
</evidence>
<feature type="transmembrane region" description="Helical" evidence="1">
    <location>
        <begin position="244"/>
        <end position="267"/>
    </location>
</feature>
<keyword evidence="1" id="KW-1133">Transmembrane helix</keyword>
<comment type="caution">
    <text evidence="2">The sequence shown here is derived from an EMBL/GenBank/DDBJ whole genome shotgun (WGS) entry which is preliminary data.</text>
</comment>
<name>A0ABD5RC95_9EURY</name>
<accession>A0ABD5RC95</accession>
<dbReference type="PANTHER" id="PTHR20992">
    <property type="entry name" value="AT15442P-RELATED"/>
    <property type="match status" value="1"/>
</dbReference>
<dbReference type="InterPro" id="IPR005240">
    <property type="entry name" value="DUF389"/>
</dbReference>
<dbReference type="RefSeq" id="WP_227229874.1">
    <property type="nucleotide sequence ID" value="NZ_JAJCVJ010000002.1"/>
</dbReference>
<dbReference type="NCBIfam" id="TIGR00341">
    <property type="entry name" value="TIGR00341 family protein"/>
    <property type="match status" value="1"/>
</dbReference>
<feature type="transmembrane region" description="Helical" evidence="1">
    <location>
        <begin position="115"/>
        <end position="135"/>
    </location>
</feature>
<gene>
    <name evidence="2" type="ORF">ACFPJ5_11830</name>
</gene>
<feature type="transmembrane region" description="Helical" evidence="1">
    <location>
        <begin position="220"/>
        <end position="237"/>
    </location>
</feature>
<dbReference type="AlphaFoldDB" id="A0ABD5RC95"/>
<dbReference type="EMBL" id="JBHSKX010000002">
    <property type="protein sequence ID" value="MFC5367626.1"/>
    <property type="molecule type" value="Genomic_DNA"/>
</dbReference>
<keyword evidence="3" id="KW-1185">Reference proteome</keyword>
<organism evidence="2 3">
    <name type="scientific">Salinirubrum litoreum</name>
    <dbReference type="NCBI Taxonomy" id="1126234"/>
    <lineage>
        <taxon>Archaea</taxon>
        <taxon>Methanobacteriati</taxon>
        <taxon>Methanobacteriota</taxon>
        <taxon>Stenosarchaea group</taxon>
        <taxon>Halobacteria</taxon>
        <taxon>Halobacteriales</taxon>
        <taxon>Haloferacaceae</taxon>
        <taxon>Salinirubrum</taxon>
    </lineage>
</organism>
<keyword evidence="1" id="KW-0472">Membrane</keyword>
<feature type="transmembrane region" description="Helical" evidence="1">
    <location>
        <begin position="319"/>
        <end position="340"/>
    </location>
</feature>
<dbReference type="PANTHER" id="PTHR20992:SF9">
    <property type="entry name" value="AT15442P-RELATED"/>
    <property type="match status" value="1"/>
</dbReference>
<feature type="transmembrane region" description="Helical" evidence="1">
    <location>
        <begin position="141"/>
        <end position="165"/>
    </location>
</feature>
<dbReference type="Proteomes" id="UP001596201">
    <property type="component" value="Unassembled WGS sequence"/>
</dbReference>
<feature type="transmembrane region" description="Helical" evidence="1">
    <location>
        <begin position="177"/>
        <end position="200"/>
    </location>
</feature>
<dbReference type="Pfam" id="PF04087">
    <property type="entry name" value="DUF389"/>
    <property type="match status" value="1"/>
</dbReference>
<evidence type="ECO:0000313" key="3">
    <source>
        <dbReference type="Proteomes" id="UP001596201"/>
    </source>
</evidence>
<evidence type="ECO:0000256" key="1">
    <source>
        <dbReference type="SAM" id="Phobius"/>
    </source>
</evidence>
<protein>
    <submittedName>
        <fullName evidence="2">TIGR00341 family protein</fullName>
    </submittedName>
</protein>
<feature type="transmembrane region" description="Helical" evidence="1">
    <location>
        <begin position="273"/>
        <end position="298"/>
    </location>
</feature>
<keyword evidence="1" id="KW-0812">Transmembrane</keyword>